<gene>
    <name evidence="2" type="ORF">B0F90DRAFT_1758688</name>
</gene>
<dbReference type="EMBL" id="WTXG01000080">
    <property type="protein sequence ID" value="KAI0294115.1"/>
    <property type="molecule type" value="Genomic_DNA"/>
</dbReference>
<evidence type="ECO:0000256" key="1">
    <source>
        <dbReference type="SAM" id="Phobius"/>
    </source>
</evidence>
<sequence>MELEPCPGKVFCTCFCFCLFRSSFVHFVLFYFHSYWESRGFLWMDDKCMYSMKNEIIK</sequence>
<accession>A0AAD4LY69</accession>
<reference evidence="2" key="1">
    <citation type="journal article" date="2022" name="New Phytol.">
        <title>Evolutionary transition to the ectomycorrhizal habit in the genomes of a hyperdiverse lineage of mushroom-forming fungi.</title>
        <authorList>
            <person name="Looney B."/>
            <person name="Miyauchi S."/>
            <person name="Morin E."/>
            <person name="Drula E."/>
            <person name="Courty P.E."/>
            <person name="Kohler A."/>
            <person name="Kuo A."/>
            <person name="LaButti K."/>
            <person name="Pangilinan J."/>
            <person name="Lipzen A."/>
            <person name="Riley R."/>
            <person name="Andreopoulos W."/>
            <person name="He G."/>
            <person name="Johnson J."/>
            <person name="Nolan M."/>
            <person name="Tritt A."/>
            <person name="Barry K.W."/>
            <person name="Grigoriev I.V."/>
            <person name="Nagy L.G."/>
            <person name="Hibbett D."/>
            <person name="Henrissat B."/>
            <person name="Matheny P.B."/>
            <person name="Labbe J."/>
            <person name="Martin F.M."/>
        </authorList>
    </citation>
    <scope>NUCLEOTIDE SEQUENCE</scope>
    <source>
        <strain evidence="2">BPL690</strain>
    </source>
</reference>
<evidence type="ECO:0000313" key="2">
    <source>
        <dbReference type="EMBL" id="KAI0294115.1"/>
    </source>
</evidence>
<keyword evidence="1" id="KW-0812">Transmembrane</keyword>
<dbReference type="Proteomes" id="UP001203297">
    <property type="component" value="Unassembled WGS sequence"/>
</dbReference>
<dbReference type="AlphaFoldDB" id="A0AAD4LY69"/>
<protein>
    <submittedName>
        <fullName evidence="2">Uncharacterized protein</fullName>
    </submittedName>
</protein>
<organism evidence="2 3">
    <name type="scientific">Multifurca ochricompacta</name>
    <dbReference type="NCBI Taxonomy" id="376703"/>
    <lineage>
        <taxon>Eukaryota</taxon>
        <taxon>Fungi</taxon>
        <taxon>Dikarya</taxon>
        <taxon>Basidiomycota</taxon>
        <taxon>Agaricomycotina</taxon>
        <taxon>Agaricomycetes</taxon>
        <taxon>Russulales</taxon>
        <taxon>Russulaceae</taxon>
        <taxon>Multifurca</taxon>
    </lineage>
</organism>
<keyword evidence="1" id="KW-0472">Membrane</keyword>
<comment type="caution">
    <text evidence="2">The sequence shown here is derived from an EMBL/GenBank/DDBJ whole genome shotgun (WGS) entry which is preliminary data.</text>
</comment>
<evidence type="ECO:0000313" key="3">
    <source>
        <dbReference type="Proteomes" id="UP001203297"/>
    </source>
</evidence>
<keyword evidence="1" id="KW-1133">Transmembrane helix</keyword>
<proteinExistence type="predicted"/>
<keyword evidence="3" id="KW-1185">Reference proteome</keyword>
<feature type="transmembrane region" description="Helical" evidence="1">
    <location>
        <begin position="12"/>
        <end position="32"/>
    </location>
</feature>
<name>A0AAD4LY69_9AGAM</name>